<keyword evidence="6" id="KW-1185">Reference proteome</keyword>
<dbReference type="EMBL" id="CP033150">
    <property type="protein sequence ID" value="AYO43124.1"/>
    <property type="molecule type" value="Genomic_DNA"/>
</dbReference>
<dbReference type="OrthoDB" id="10264870at2759"/>
<keyword evidence="2" id="KW-0805">Transcription regulation</keyword>
<name>A0A3G2S505_MALR7</name>
<evidence type="ECO:0000256" key="4">
    <source>
        <dbReference type="ARBA" id="ARBA00023242"/>
    </source>
</evidence>
<dbReference type="GO" id="GO:0000124">
    <property type="term" value="C:SAGA complex"/>
    <property type="evidence" value="ECO:0007669"/>
    <property type="project" value="TreeGrafter"/>
</dbReference>
<dbReference type="GO" id="GO:0006357">
    <property type="term" value="P:regulation of transcription by RNA polymerase II"/>
    <property type="evidence" value="ECO:0007669"/>
    <property type="project" value="TreeGrafter"/>
</dbReference>
<comment type="subcellular location">
    <subcellularLocation>
        <location evidence="1">Nucleus</location>
    </subcellularLocation>
</comment>
<evidence type="ECO:0000313" key="5">
    <source>
        <dbReference type="EMBL" id="AYO43124.1"/>
    </source>
</evidence>
<evidence type="ECO:0000313" key="6">
    <source>
        <dbReference type="Proteomes" id="UP000269793"/>
    </source>
</evidence>
<organism evidence="5 6">
    <name type="scientific">Malassezia restricta (strain ATCC 96810 / NBRC 103918 / CBS 7877)</name>
    <name type="common">Seborrheic dermatitis infection agent</name>
    <dbReference type="NCBI Taxonomy" id="425264"/>
    <lineage>
        <taxon>Eukaryota</taxon>
        <taxon>Fungi</taxon>
        <taxon>Dikarya</taxon>
        <taxon>Basidiomycota</taxon>
        <taxon>Ustilaginomycotina</taxon>
        <taxon>Malasseziomycetes</taxon>
        <taxon>Malasseziales</taxon>
        <taxon>Malasseziaceae</taxon>
        <taxon>Malassezia</taxon>
    </lineage>
</organism>
<dbReference type="Proteomes" id="UP000269793">
    <property type="component" value="Chromosome III"/>
</dbReference>
<dbReference type="CDD" id="cd22933">
    <property type="entry name" value="HFD_HFI1"/>
    <property type="match status" value="1"/>
</dbReference>
<dbReference type="GO" id="GO:0003713">
    <property type="term" value="F:transcription coactivator activity"/>
    <property type="evidence" value="ECO:0007669"/>
    <property type="project" value="TreeGrafter"/>
</dbReference>
<dbReference type="Pfam" id="PF12767">
    <property type="entry name" value="SAGA-Tad1"/>
    <property type="match status" value="1"/>
</dbReference>
<dbReference type="VEuPathDB" id="FungiDB:DNF11_2174"/>
<dbReference type="InterPro" id="IPR024738">
    <property type="entry name" value="Hfi1/Tada1"/>
</dbReference>
<dbReference type="PANTHER" id="PTHR21277">
    <property type="entry name" value="TRANSCRIPTIONAL ADAPTER 1"/>
    <property type="match status" value="1"/>
</dbReference>
<reference evidence="5 6" key="1">
    <citation type="submission" date="2018-10" db="EMBL/GenBank/DDBJ databases">
        <title>Complete genome sequence of Malassezia restricta CBS 7877.</title>
        <authorList>
            <person name="Morand S.C."/>
            <person name="Bertignac M."/>
            <person name="Iltis A."/>
            <person name="Kolder I."/>
            <person name="Pirovano W."/>
            <person name="Jourdain R."/>
            <person name="Clavaud C."/>
        </authorList>
    </citation>
    <scope>NUCLEOTIDE SEQUENCE [LARGE SCALE GENOMIC DNA]</scope>
    <source>
        <strain evidence="5 6">CBS 7877</strain>
    </source>
</reference>
<evidence type="ECO:0000256" key="1">
    <source>
        <dbReference type="ARBA" id="ARBA00004123"/>
    </source>
</evidence>
<sequence length="487" mass="53805">MARLRVSGGGSRGAPKDDARAIKTHLFEKLGTHAEEYWQLLGALCTASIDRAEFHHRVKKWMTPACVPLHNALVLSILAQACSKSATSAFSAGARSLTSPIEPRTALLDEADEAADAMEPSVYGHDGRGLKRLRHMYAGLTEEERTRLDSLAKQNTSSAHTSASIWAGAGAELLEKKRKEDEKRRAVEDRRRTREVKTAIGASHWRLSAMQTAAQTETLRSRLSTTMQETLIRSVSTPYCTESHSLPDVHSLQDRMSLAAIESGLSSGVHAQAAAVALSALQDYLQNILRRIFMHTRSRQKNTARPSRITIPDVMAVLDLAPHLIVEPLGQGPLECLLAPESAHVPSSSVDAKGVSWAEEDAVAHFARSCATSKLAEHTVPLAVPANADFEQAQLFRQQQQRDAVRNQVIIDQLAPLRLLDRRTLSESLAPKSKDKPPFTTPLSTALEQHYLAGQHHHHQHLHRMHRHKDELFDVIDPVALFHNTCE</sequence>
<dbReference type="AlphaFoldDB" id="A0A3G2S505"/>
<dbReference type="GO" id="GO:0005634">
    <property type="term" value="C:nucleus"/>
    <property type="evidence" value="ECO:0007669"/>
    <property type="project" value="UniProtKB-SubCell"/>
</dbReference>
<proteinExistence type="predicted"/>
<evidence type="ECO:0000256" key="3">
    <source>
        <dbReference type="ARBA" id="ARBA00023163"/>
    </source>
</evidence>
<evidence type="ECO:0000256" key="2">
    <source>
        <dbReference type="ARBA" id="ARBA00023015"/>
    </source>
</evidence>
<gene>
    <name evidence="5" type="primary">hfi1</name>
    <name evidence="5" type="ORF">DNF11_2174</name>
</gene>
<accession>A0A3G2S505</accession>
<dbReference type="STRING" id="425264.A0A3G2S505"/>
<keyword evidence="3" id="KW-0804">Transcription</keyword>
<keyword evidence="4" id="KW-0539">Nucleus</keyword>
<dbReference type="PANTHER" id="PTHR21277:SF5">
    <property type="entry name" value="TRANSCRIPTIONAL ADAPTER 1"/>
    <property type="match status" value="1"/>
</dbReference>
<protein>
    <submittedName>
        <fullName evidence="5">Transcriptional coactivator hfi1</fullName>
    </submittedName>
</protein>